<feature type="compositionally biased region" description="Low complexity" evidence="8">
    <location>
        <begin position="567"/>
        <end position="576"/>
    </location>
</feature>
<evidence type="ECO:0000256" key="5">
    <source>
        <dbReference type="PROSITE-ProRule" id="PRU00339"/>
    </source>
</evidence>
<comment type="caution">
    <text evidence="10">The sequence shown here is derived from an EMBL/GenBank/DDBJ whole genome shotgun (WGS) entry which is preliminary data.</text>
</comment>
<sequence length="1461" mass="159620">MPEIPESMQDNIAHLERQAPPTASLHNPHFPERASSYAMTTSAINAPSAEAQSQDFLDYYASSDSYELAPSASGISPFPVLRNPPPNVPPTDGDREANLERARLAVLSSNDPEMQLAWAQDALAYVEIAMQNEARLSLIQPPRPQTPVVERQLKSDAMNIVNFLADQYHPKAEFIRGTWLEFGKFGYRMDKKEAFLCYSRASEKGYPRAEYRMGMQFENSNEPEKAIKYYEKGVALGDSASYYRLGMMILLGQHGQRQDYHMGLDYIRVAAQTCDQNAPQGAYVYGMLLAGELPQVNVPESFLPLDMNAARVNIEKAAYHGFAKAQVKMGAAYELCQLGCDFNPMLSLHYNALAARQGEPEAEMALSKWFLCGHEGVFEKNDELAFTYAQRAAQSGLPTAEFALGYFYEVGIFVPVDIKEARSWYSKAATGGNKDASSRIESISRSKTLSRKDHERVAIARIKSRYGSQARPTNLGPTPEKLEMPDPSRMSISDSPSASSTPYYNRPDSRVSQPSYPMPDPRPSSAFGFNPNLRASAASYGVPPQAHRAASYGPGPVGYQAGPGAPPSAGTTSPSSMHPRTAPGTPRLDIGFSAPLDSPGPRLNGPPDRRPARTPVGGHPQNSANAPRPGGLPPRVDSAPPPRESPSSTPRPSKPASAPRPSAPPSTSTKTAPPAKSQTSRPPNAPTALPGKGPKTFEEMGVPTVKSDNDCAPDDDATPEAIAALDNDIKILQDQLTGLKADEKKARAELATLNAKPLLSEIRKDIGQLELEKEEITTNLARLRRNNPTQVSLEERTKIEREWKIWQRHVNVRRRICRELWGRCSDVLPEDMTREELWVRSENFIPRIIALSPLLTALLLLEMRSRAPLAVPSGSGAQSVQQNGHSRNIPGFEMAARSPPNHSSKTVTWFLLNRFVKTNKSVLLSPYFLRRDTDTKHVPCKFFRQGACQAGPACPFLHSTDAAVDFAPCKYFTKRTPPFPPELLEIWHARRYLLVNKRFHPQGNCKFGAKCALAHILPDGRRVNRPTVGLGMGGSHLNLGGRVNPQAYLNQDSALTNSVLSQQRMNGQDPRYMHQLPQDELAALHAQQPLPYDTIPTIDAGLVSDTGSKYGSPGDDIRFPMSPKHLTALDAPLPSSFDSEGISHAARYGPVAASMPSKFGLELSPPAQRLGAPSDSLNHLRDSVYSSDLRKHASAIGSSPPGIPEDSLGPRFLHSQRAAKPRVFSASVPRLAALDDWDESNFPMEEDYLPVNLHDDVLTPQERLRRLSRTDHDFSSSHRDLSGLGMTSTSLSKVGSPLASSPSRFGALFAKQRQKKEEDAHGSSFMHVGSPLRESSLSLGTSPSLAPIGSRQVTGDISPFVSSPARQPSMSGISQQLNSLSLHPGFTRHSSSTGPVGPGSRLDRTLSSPVSTSRIDEEQGDLVFSMEEEENNKRNSASWSASKASSNEEQTSSASSLAFQP</sequence>
<feature type="compositionally biased region" description="Basic and acidic residues" evidence="8">
    <location>
        <begin position="1269"/>
        <end position="1281"/>
    </location>
</feature>
<dbReference type="GO" id="GO:0008270">
    <property type="term" value="F:zinc ion binding"/>
    <property type="evidence" value="ECO:0007669"/>
    <property type="project" value="UniProtKB-KW"/>
</dbReference>
<dbReference type="SUPFAM" id="SSF90229">
    <property type="entry name" value="CCCH zinc finger"/>
    <property type="match status" value="1"/>
</dbReference>
<dbReference type="InterPro" id="IPR006597">
    <property type="entry name" value="Sel1-like"/>
</dbReference>
<keyword evidence="4 6" id="KW-0862">Zinc</keyword>
<evidence type="ECO:0000256" key="8">
    <source>
        <dbReference type="SAM" id="MobiDB-lite"/>
    </source>
</evidence>
<feature type="coiled-coil region" evidence="7">
    <location>
        <begin position="722"/>
        <end position="786"/>
    </location>
</feature>
<feature type="zinc finger region" description="C3H1-type" evidence="6">
    <location>
        <begin position="997"/>
        <end position="1018"/>
    </location>
</feature>
<evidence type="ECO:0000256" key="1">
    <source>
        <dbReference type="ARBA" id="ARBA00022723"/>
    </source>
</evidence>
<dbReference type="EMBL" id="VIFY01000154">
    <property type="protein sequence ID" value="TQB69422.1"/>
    <property type="molecule type" value="Genomic_DNA"/>
</dbReference>
<dbReference type="PANTHER" id="PTHR46430">
    <property type="entry name" value="PROTEIN SKT5-RELATED"/>
    <property type="match status" value="1"/>
</dbReference>
<evidence type="ECO:0000313" key="11">
    <source>
        <dbReference type="Proteomes" id="UP000319663"/>
    </source>
</evidence>
<feature type="domain" description="C3H1-type" evidence="9">
    <location>
        <begin position="997"/>
        <end position="1018"/>
    </location>
</feature>
<evidence type="ECO:0000256" key="2">
    <source>
        <dbReference type="ARBA" id="ARBA00022737"/>
    </source>
</evidence>
<feature type="region of interest" description="Disordered" evidence="8">
    <location>
        <begin position="1334"/>
        <end position="1461"/>
    </location>
</feature>
<name>A0A507QQL7_MONPU</name>
<gene>
    <name evidence="10" type="ORF">MPDQ_001887</name>
</gene>
<reference evidence="10 11" key="1">
    <citation type="submission" date="2019-06" db="EMBL/GenBank/DDBJ databases">
        <title>Wine fermentation using esterase from Monascus purpureus.</title>
        <authorList>
            <person name="Geng C."/>
            <person name="Zhang Y."/>
        </authorList>
    </citation>
    <scope>NUCLEOTIDE SEQUENCE [LARGE SCALE GENOMIC DNA]</scope>
    <source>
        <strain evidence="10">HQ1</strain>
    </source>
</reference>
<feature type="compositionally biased region" description="Basic and acidic residues" evidence="8">
    <location>
        <begin position="436"/>
        <end position="458"/>
    </location>
</feature>
<feature type="compositionally biased region" description="Low complexity" evidence="8">
    <location>
        <begin position="487"/>
        <end position="502"/>
    </location>
</feature>
<dbReference type="Pfam" id="PF08238">
    <property type="entry name" value="Sel1"/>
    <property type="match status" value="5"/>
</dbReference>
<evidence type="ECO:0000256" key="6">
    <source>
        <dbReference type="PROSITE-ProRule" id="PRU00723"/>
    </source>
</evidence>
<evidence type="ECO:0000259" key="9">
    <source>
        <dbReference type="PROSITE" id="PS50103"/>
    </source>
</evidence>
<evidence type="ECO:0000256" key="3">
    <source>
        <dbReference type="ARBA" id="ARBA00022771"/>
    </source>
</evidence>
<keyword evidence="5" id="KW-0802">TPR repeat</keyword>
<keyword evidence="2" id="KW-0677">Repeat</keyword>
<dbReference type="InterPro" id="IPR011990">
    <property type="entry name" value="TPR-like_helical_dom_sf"/>
</dbReference>
<feature type="compositionally biased region" description="Polar residues" evidence="8">
    <location>
        <begin position="1351"/>
        <end position="1381"/>
    </location>
</feature>
<feature type="region of interest" description="Disordered" evidence="8">
    <location>
        <begin position="73"/>
        <end position="95"/>
    </location>
</feature>
<dbReference type="Proteomes" id="UP000319663">
    <property type="component" value="Unassembled WGS sequence"/>
</dbReference>
<feature type="zinc finger region" description="C3H1-type" evidence="6">
    <location>
        <begin position="934"/>
        <end position="961"/>
    </location>
</feature>
<proteinExistence type="predicted"/>
<feature type="repeat" description="TPR" evidence="5">
    <location>
        <begin position="207"/>
        <end position="240"/>
    </location>
</feature>
<keyword evidence="7" id="KW-0175">Coiled coil</keyword>
<dbReference type="InterPro" id="IPR019734">
    <property type="entry name" value="TPR_rpt"/>
</dbReference>
<dbReference type="SUPFAM" id="SSF81901">
    <property type="entry name" value="HCP-like"/>
    <property type="match status" value="1"/>
</dbReference>
<keyword evidence="1 6" id="KW-0479">Metal-binding</keyword>
<dbReference type="SMART" id="SM00671">
    <property type="entry name" value="SEL1"/>
    <property type="match status" value="6"/>
</dbReference>
<feature type="compositionally biased region" description="Polar residues" evidence="8">
    <location>
        <begin position="1334"/>
        <end position="1344"/>
    </location>
</feature>
<feature type="region of interest" description="Disordered" evidence="8">
    <location>
        <begin position="1"/>
        <end position="30"/>
    </location>
</feature>
<organism evidence="10 11">
    <name type="scientific">Monascus purpureus</name>
    <name type="common">Red mold</name>
    <name type="synonym">Monascus anka</name>
    <dbReference type="NCBI Taxonomy" id="5098"/>
    <lineage>
        <taxon>Eukaryota</taxon>
        <taxon>Fungi</taxon>
        <taxon>Dikarya</taxon>
        <taxon>Ascomycota</taxon>
        <taxon>Pezizomycotina</taxon>
        <taxon>Eurotiomycetes</taxon>
        <taxon>Eurotiomycetidae</taxon>
        <taxon>Eurotiales</taxon>
        <taxon>Aspergillaceae</taxon>
        <taxon>Monascus</taxon>
    </lineage>
</organism>
<feature type="region of interest" description="Disordered" evidence="8">
    <location>
        <begin position="1269"/>
        <end position="1288"/>
    </location>
</feature>
<evidence type="ECO:0000256" key="7">
    <source>
        <dbReference type="SAM" id="Coils"/>
    </source>
</evidence>
<protein>
    <recommendedName>
        <fullName evidence="9">C3H1-type domain-containing protein</fullName>
    </recommendedName>
</protein>
<dbReference type="Gene3D" id="4.10.1000.10">
    <property type="entry name" value="Zinc finger, CCCH-type"/>
    <property type="match status" value="1"/>
</dbReference>
<feature type="domain" description="C3H1-type" evidence="9">
    <location>
        <begin position="934"/>
        <end position="961"/>
    </location>
</feature>
<dbReference type="InterPro" id="IPR036855">
    <property type="entry name" value="Znf_CCCH_sf"/>
</dbReference>
<dbReference type="PROSITE" id="PS50005">
    <property type="entry name" value="TPR"/>
    <property type="match status" value="1"/>
</dbReference>
<keyword evidence="3 6" id="KW-0863">Zinc-finger</keyword>
<accession>A0A507QQL7</accession>
<dbReference type="Pfam" id="PF00642">
    <property type="entry name" value="zf-CCCH"/>
    <property type="match status" value="1"/>
</dbReference>
<feature type="compositionally biased region" description="Low complexity" evidence="8">
    <location>
        <begin position="645"/>
        <end position="677"/>
    </location>
</feature>
<dbReference type="PROSITE" id="PS50103">
    <property type="entry name" value="ZF_C3H1"/>
    <property type="match status" value="2"/>
</dbReference>
<dbReference type="STRING" id="5098.A0A507QQL7"/>
<dbReference type="PANTHER" id="PTHR46430:SF2">
    <property type="entry name" value="CHITIN SYNTHASE REGULATORY FACTOR 4"/>
    <property type="match status" value="1"/>
</dbReference>
<evidence type="ECO:0000313" key="10">
    <source>
        <dbReference type="EMBL" id="TQB69422.1"/>
    </source>
</evidence>
<keyword evidence="11" id="KW-1185">Reference proteome</keyword>
<evidence type="ECO:0000256" key="4">
    <source>
        <dbReference type="ARBA" id="ARBA00022833"/>
    </source>
</evidence>
<dbReference type="SMART" id="SM00356">
    <property type="entry name" value="ZnF_C3H1"/>
    <property type="match status" value="2"/>
</dbReference>
<feature type="region of interest" description="Disordered" evidence="8">
    <location>
        <begin position="429"/>
        <end position="702"/>
    </location>
</feature>
<feature type="compositionally biased region" description="Low complexity" evidence="8">
    <location>
        <begin position="1434"/>
        <end position="1461"/>
    </location>
</feature>
<dbReference type="InterPro" id="IPR000571">
    <property type="entry name" value="Znf_CCCH"/>
</dbReference>
<feature type="compositionally biased region" description="Polar residues" evidence="8">
    <location>
        <begin position="466"/>
        <end position="476"/>
    </location>
</feature>
<dbReference type="InterPro" id="IPR051726">
    <property type="entry name" value="Chitin_Synth_Reg"/>
</dbReference>
<dbReference type="Gene3D" id="1.25.40.10">
    <property type="entry name" value="Tetratricopeptide repeat domain"/>
    <property type="match status" value="2"/>
</dbReference>